<keyword evidence="5" id="KW-1185">Reference proteome</keyword>
<dbReference type="InterPro" id="IPR036291">
    <property type="entry name" value="NAD(P)-bd_dom_sf"/>
</dbReference>
<proteinExistence type="inferred from homology"/>
<reference evidence="4" key="1">
    <citation type="journal article" date="2020" name="Stud. Mycol.">
        <title>101 Dothideomycetes genomes: a test case for predicting lifestyles and emergence of pathogens.</title>
        <authorList>
            <person name="Haridas S."/>
            <person name="Albert R."/>
            <person name="Binder M."/>
            <person name="Bloem J."/>
            <person name="Labutti K."/>
            <person name="Salamov A."/>
            <person name="Andreopoulos B."/>
            <person name="Baker S."/>
            <person name="Barry K."/>
            <person name="Bills G."/>
            <person name="Bluhm B."/>
            <person name="Cannon C."/>
            <person name="Castanera R."/>
            <person name="Culley D."/>
            <person name="Daum C."/>
            <person name="Ezra D."/>
            <person name="Gonzalez J."/>
            <person name="Henrissat B."/>
            <person name="Kuo A."/>
            <person name="Liang C."/>
            <person name="Lipzen A."/>
            <person name="Lutzoni F."/>
            <person name="Magnuson J."/>
            <person name="Mondo S."/>
            <person name="Nolan M."/>
            <person name="Ohm R."/>
            <person name="Pangilinan J."/>
            <person name="Park H.-J."/>
            <person name="Ramirez L."/>
            <person name="Alfaro M."/>
            <person name="Sun H."/>
            <person name="Tritt A."/>
            <person name="Yoshinaga Y."/>
            <person name="Zwiers L.-H."/>
            <person name="Turgeon B."/>
            <person name="Goodwin S."/>
            <person name="Spatafora J."/>
            <person name="Crous P."/>
            <person name="Grigoriev I."/>
        </authorList>
    </citation>
    <scope>NUCLEOTIDE SEQUENCE</scope>
    <source>
        <strain evidence="4">CBS 133067</strain>
    </source>
</reference>
<evidence type="ECO:0000256" key="1">
    <source>
        <dbReference type="ARBA" id="ARBA00023002"/>
    </source>
</evidence>
<name>A0A9P4M3U7_9PEZI</name>
<dbReference type="GO" id="GO:0016616">
    <property type="term" value="F:oxidoreductase activity, acting on the CH-OH group of donors, NAD or NADP as acceptor"/>
    <property type="evidence" value="ECO:0007669"/>
    <property type="project" value="TreeGrafter"/>
</dbReference>
<dbReference type="Proteomes" id="UP000799772">
    <property type="component" value="Unassembled WGS sequence"/>
</dbReference>
<dbReference type="SUPFAM" id="SSF51735">
    <property type="entry name" value="NAD(P)-binding Rossmann-fold domains"/>
    <property type="match status" value="1"/>
</dbReference>
<dbReference type="PANTHER" id="PTHR10366:SF564">
    <property type="entry name" value="STEROL-4-ALPHA-CARBOXYLATE 3-DEHYDROGENASE, DECARBOXYLATING"/>
    <property type="match status" value="1"/>
</dbReference>
<dbReference type="PANTHER" id="PTHR10366">
    <property type="entry name" value="NAD DEPENDENT EPIMERASE/DEHYDRATASE"/>
    <property type="match status" value="1"/>
</dbReference>
<organism evidence="4 5">
    <name type="scientific">Rhizodiscina lignyota</name>
    <dbReference type="NCBI Taxonomy" id="1504668"/>
    <lineage>
        <taxon>Eukaryota</taxon>
        <taxon>Fungi</taxon>
        <taxon>Dikarya</taxon>
        <taxon>Ascomycota</taxon>
        <taxon>Pezizomycotina</taxon>
        <taxon>Dothideomycetes</taxon>
        <taxon>Pleosporomycetidae</taxon>
        <taxon>Aulographales</taxon>
        <taxon>Rhizodiscinaceae</taxon>
        <taxon>Rhizodiscina</taxon>
    </lineage>
</organism>
<evidence type="ECO:0000256" key="2">
    <source>
        <dbReference type="ARBA" id="ARBA00023445"/>
    </source>
</evidence>
<evidence type="ECO:0000313" key="5">
    <source>
        <dbReference type="Proteomes" id="UP000799772"/>
    </source>
</evidence>
<dbReference type="Pfam" id="PF01370">
    <property type="entry name" value="Epimerase"/>
    <property type="match status" value="1"/>
</dbReference>
<comment type="similarity">
    <text evidence="2">Belongs to the NAD(P)-dependent epimerase/dehydratase family. Dihydroflavonol-4-reductase subfamily.</text>
</comment>
<evidence type="ECO:0000313" key="4">
    <source>
        <dbReference type="EMBL" id="KAF2093642.1"/>
    </source>
</evidence>
<dbReference type="InterPro" id="IPR001509">
    <property type="entry name" value="Epimerase_deHydtase"/>
</dbReference>
<accession>A0A9P4M3U7</accession>
<gene>
    <name evidence="4" type="ORF">NA57DRAFT_48077</name>
</gene>
<dbReference type="AlphaFoldDB" id="A0A9P4M3U7"/>
<feature type="domain" description="NAD-dependent epimerase/dehydratase" evidence="3">
    <location>
        <begin position="4"/>
        <end position="264"/>
    </location>
</feature>
<comment type="caution">
    <text evidence="4">The sequence shown here is derived from an EMBL/GenBank/DDBJ whole genome shotgun (WGS) entry which is preliminary data.</text>
</comment>
<evidence type="ECO:0000259" key="3">
    <source>
        <dbReference type="Pfam" id="PF01370"/>
    </source>
</evidence>
<dbReference type="InterPro" id="IPR050425">
    <property type="entry name" value="NAD(P)_dehydrat-like"/>
</dbReference>
<dbReference type="Gene3D" id="3.40.50.720">
    <property type="entry name" value="NAD(P)-binding Rossmann-like Domain"/>
    <property type="match status" value="1"/>
</dbReference>
<protein>
    <submittedName>
        <fullName evidence="4">NAD dependent epimerase/dehydratase</fullName>
    </submittedName>
</protein>
<dbReference type="EMBL" id="ML978137">
    <property type="protein sequence ID" value="KAF2093642.1"/>
    <property type="molecule type" value="Genomic_DNA"/>
</dbReference>
<sequence length="358" mass="38943">MPTILLTGSTGHVGFQTLLHALREGYSVRAAVRSEQKAASIRAHPSVIALSPGYRLDIVIVPDITESGAFDKVVGGCDFIIHIASPLATSNKVNAVVYGDYFIRPAVAGTLGILEAAKRSGRVRRVVITSSISALIPFEVLEGQDEVIAPVLPTDRIPLDTGPYPSEFAAYAASKVAALQAAELWMDMNAPSFDVTYLHPSFIEGRNDLATCPREALNGTNGIVLGIALGQTFETFIGATVHNEDVAMAHVRALDWDVPSNRSYVLSQPSHWNDVQTVVERDFPDAPLPKSGEVNTVKMEVDTSETEWAFKFKFTGFDEQVRSVVGHFLELRKRHQSEGRLCKHESRVDSVLDVGSTS</sequence>
<keyword evidence="1" id="KW-0560">Oxidoreductase</keyword>
<dbReference type="OrthoDB" id="2735536at2759"/>